<evidence type="ECO:0000256" key="1">
    <source>
        <dbReference type="SAM" id="MobiDB-lite"/>
    </source>
</evidence>
<feature type="region of interest" description="Disordered" evidence="1">
    <location>
        <begin position="17"/>
        <end position="36"/>
    </location>
</feature>
<dbReference type="OrthoDB" id="2303856at2759"/>
<evidence type="ECO:0000313" key="3">
    <source>
        <dbReference type="Proteomes" id="UP000266861"/>
    </source>
</evidence>
<evidence type="ECO:0000313" key="2">
    <source>
        <dbReference type="EMBL" id="RHZ47540.1"/>
    </source>
</evidence>
<dbReference type="EMBL" id="PQFF01000487">
    <property type="protein sequence ID" value="RHZ47540.1"/>
    <property type="molecule type" value="Genomic_DNA"/>
</dbReference>
<name>A0A397GHP0_9GLOM</name>
<reference evidence="2 3" key="1">
    <citation type="submission" date="2018-08" db="EMBL/GenBank/DDBJ databases">
        <title>Genome and evolution of the arbuscular mycorrhizal fungus Diversispora epigaea (formerly Glomus versiforme) and its bacterial endosymbionts.</title>
        <authorList>
            <person name="Sun X."/>
            <person name="Fei Z."/>
            <person name="Harrison M."/>
        </authorList>
    </citation>
    <scope>NUCLEOTIDE SEQUENCE [LARGE SCALE GENOMIC DNA]</scope>
    <source>
        <strain evidence="2 3">IT104</strain>
    </source>
</reference>
<organism evidence="2 3">
    <name type="scientific">Diversispora epigaea</name>
    <dbReference type="NCBI Taxonomy" id="1348612"/>
    <lineage>
        <taxon>Eukaryota</taxon>
        <taxon>Fungi</taxon>
        <taxon>Fungi incertae sedis</taxon>
        <taxon>Mucoromycota</taxon>
        <taxon>Glomeromycotina</taxon>
        <taxon>Glomeromycetes</taxon>
        <taxon>Diversisporales</taxon>
        <taxon>Diversisporaceae</taxon>
        <taxon>Diversispora</taxon>
    </lineage>
</organism>
<dbReference type="Proteomes" id="UP000266861">
    <property type="component" value="Unassembled WGS sequence"/>
</dbReference>
<dbReference type="AlphaFoldDB" id="A0A397GHP0"/>
<protein>
    <submittedName>
        <fullName evidence="2">Uncharacterized protein</fullName>
    </submittedName>
</protein>
<comment type="caution">
    <text evidence="2">The sequence shown here is derived from an EMBL/GenBank/DDBJ whole genome shotgun (WGS) entry which is preliminary data.</text>
</comment>
<gene>
    <name evidence="2" type="ORF">Glove_578g10</name>
</gene>
<proteinExistence type="predicted"/>
<accession>A0A397GHP0</accession>
<keyword evidence="3" id="KW-1185">Reference proteome</keyword>
<sequence length="129" mass="14586">MSFEEDIWFEKITPFTPAPELKQPEPELEETLSKKSPYKSGHTGVKYLYCLKTYKNAKPTDLKDHIANQCFDNDGLTSQSNIQSATTTITAFTSISNKRRRAQSSITSFYESSSIDVAKEECCTRVVCL</sequence>